<dbReference type="SUPFAM" id="SSF48619">
    <property type="entry name" value="Phospholipase A2, PLA2"/>
    <property type="match status" value="1"/>
</dbReference>
<protein>
    <submittedName>
        <fullName evidence="4">Parvovirus coat protein VP1-like protein</fullName>
    </submittedName>
</protein>
<evidence type="ECO:0000313" key="5">
    <source>
        <dbReference type="Proteomes" id="UP001431131"/>
    </source>
</evidence>
<evidence type="ECO:0000259" key="3">
    <source>
        <dbReference type="Pfam" id="PF08398"/>
    </source>
</evidence>
<dbReference type="Gene3D" id="1.20.90.10">
    <property type="entry name" value="Phospholipase A2 domain"/>
    <property type="match status" value="1"/>
</dbReference>
<dbReference type="PROSITE" id="PS00118">
    <property type="entry name" value="PA2_HIS"/>
    <property type="match status" value="1"/>
</dbReference>
<comment type="caution">
    <text evidence="4">The sequence shown here is derived from an EMBL/GenBank/DDBJ whole genome shotgun (WGS) entry which is preliminary data.</text>
</comment>
<evidence type="ECO:0000256" key="1">
    <source>
        <dbReference type="ARBA" id="ARBA00004613"/>
    </source>
</evidence>
<dbReference type="AlphaFoldDB" id="A0AAW5DZC9"/>
<dbReference type="GO" id="GO:0050482">
    <property type="term" value="P:arachidonate secretion"/>
    <property type="evidence" value="ECO:0007669"/>
    <property type="project" value="InterPro"/>
</dbReference>
<dbReference type="InterPro" id="IPR013607">
    <property type="entry name" value="Phospholipase_A2-like"/>
</dbReference>
<dbReference type="InterPro" id="IPR036444">
    <property type="entry name" value="PLipase_A2_dom_sf"/>
</dbReference>
<proteinExistence type="predicted"/>
<keyword evidence="2" id="KW-0964">Secreted</keyword>
<feature type="domain" description="Phospholipase A2-like" evidence="3">
    <location>
        <begin position="8"/>
        <end position="50"/>
    </location>
</feature>
<reference evidence="4" key="1">
    <citation type="submission" date="2022-02" db="EMBL/GenBank/DDBJ databases">
        <title>Fredinandcohnia quinoae sp. nov. isolated from Chenopodium quinoa seeds.</title>
        <authorList>
            <person name="Saati-Santamaria Z."/>
            <person name="Flores-Felix J.D."/>
            <person name="Igual J.M."/>
            <person name="Velazquez E."/>
            <person name="Garcia-Fraile P."/>
            <person name="Martinez-Molina E."/>
        </authorList>
    </citation>
    <scope>NUCLEOTIDE SEQUENCE</scope>
    <source>
        <strain evidence="4">SECRCQ15</strain>
    </source>
</reference>
<evidence type="ECO:0000256" key="2">
    <source>
        <dbReference type="ARBA" id="ARBA00022525"/>
    </source>
</evidence>
<dbReference type="EMBL" id="JAKTTI010000013">
    <property type="protein sequence ID" value="MCH1625703.1"/>
    <property type="molecule type" value="Genomic_DNA"/>
</dbReference>
<dbReference type="Proteomes" id="UP001431131">
    <property type="component" value="Unassembled WGS sequence"/>
</dbReference>
<keyword evidence="4" id="KW-0167">Capsid protein</keyword>
<organism evidence="4 5">
    <name type="scientific">Fredinandcohnia quinoae</name>
    <dbReference type="NCBI Taxonomy" id="2918902"/>
    <lineage>
        <taxon>Bacteria</taxon>
        <taxon>Bacillati</taxon>
        <taxon>Bacillota</taxon>
        <taxon>Bacilli</taxon>
        <taxon>Bacillales</taxon>
        <taxon>Bacillaceae</taxon>
        <taxon>Fredinandcohnia</taxon>
    </lineage>
</organism>
<comment type="subcellular location">
    <subcellularLocation>
        <location evidence="1">Secreted</location>
    </subcellularLocation>
</comment>
<gene>
    <name evidence="4" type="ORF">MJG50_10215</name>
</gene>
<dbReference type="GO" id="GO:0004623">
    <property type="term" value="F:phospholipase A2 activity"/>
    <property type="evidence" value="ECO:0007669"/>
    <property type="project" value="InterPro"/>
</dbReference>
<keyword evidence="4" id="KW-0946">Virion</keyword>
<dbReference type="GO" id="GO:0005198">
    <property type="term" value="F:structural molecule activity"/>
    <property type="evidence" value="ECO:0007669"/>
    <property type="project" value="InterPro"/>
</dbReference>
<evidence type="ECO:0000313" key="4">
    <source>
        <dbReference type="EMBL" id="MCH1625703.1"/>
    </source>
</evidence>
<dbReference type="GO" id="GO:0005576">
    <property type="term" value="C:extracellular region"/>
    <property type="evidence" value="ECO:0007669"/>
    <property type="project" value="UniProtKB-SubCell"/>
</dbReference>
<dbReference type="Pfam" id="PF08398">
    <property type="entry name" value="Phospholip_A2_4"/>
    <property type="match status" value="1"/>
</dbReference>
<name>A0AAW5DZC9_9BACI</name>
<accession>A0AAW5DZC9</accession>
<dbReference type="GO" id="GO:0006644">
    <property type="term" value="P:phospholipid metabolic process"/>
    <property type="evidence" value="ECO:0007669"/>
    <property type="project" value="InterPro"/>
</dbReference>
<dbReference type="InterPro" id="IPR033113">
    <property type="entry name" value="PLA2_histidine"/>
</dbReference>
<keyword evidence="5" id="KW-1185">Reference proteome</keyword>
<sequence length="87" mass="9959">MRKIRRLGLCVPGYRWCGPGCSGPGAPLNAVDACCKSHDDCYRRFGSSARCDQLFLNCLRNQINPHTKQGRDAAFFYKVIKFRNQFR</sequence>